<organism evidence="7 8">
    <name type="scientific">Cereibacter johrii</name>
    <dbReference type="NCBI Taxonomy" id="445629"/>
    <lineage>
        <taxon>Bacteria</taxon>
        <taxon>Pseudomonadati</taxon>
        <taxon>Pseudomonadota</taxon>
        <taxon>Alphaproteobacteria</taxon>
        <taxon>Rhodobacterales</taxon>
        <taxon>Paracoccaceae</taxon>
        <taxon>Cereibacter</taxon>
    </lineage>
</organism>
<dbReference type="RefSeq" id="WP_069332724.1">
    <property type="nucleotide sequence ID" value="NZ_MABH01000165.1"/>
</dbReference>
<evidence type="ECO:0000256" key="5">
    <source>
        <dbReference type="HAMAP-Rule" id="MF_00376"/>
    </source>
</evidence>
<keyword evidence="5 7" id="KW-0418">Kinase</keyword>
<dbReference type="PANTHER" id="PTHR10695">
    <property type="entry name" value="DEPHOSPHO-COA KINASE-RELATED"/>
    <property type="match status" value="1"/>
</dbReference>
<evidence type="ECO:0000256" key="1">
    <source>
        <dbReference type="ARBA" id="ARBA00009018"/>
    </source>
</evidence>
<evidence type="ECO:0000313" key="8">
    <source>
        <dbReference type="Proteomes" id="UP000240800"/>
    </source>
</evidence>
<keyword evidence="4 5" id="KW-0173">Coenzyme A biosynthesis</keyword>
<keyword evidence="5" id="KW-0963">Cytoplasm</keyword>
<sequence length="197" mass="20991">MRPFRLGLTGSIGMGKSTTAALFAEEGVPVWDADAAVHRLYAPGGALVGPVADLCPAALQEDAVDRGALRDWIAADPTALPRLEALVHPAVAADRAAFLAQTRADIVLLDIPLLYEKGSEAEMDAVLLVTAPPALQRARVLGRGTMTEAQFEAILARQMPDREKRARATHILETLGLDAARAYVRALIAHIRETADA</sequence>
<keyword evidence="5" id="KW-0808">Transferase</keyword>
<evidence type="ECO:0000256" key="6">
    <source>
        <dbReference type="NCBIfam" id="TIGR00152"/>
    </source>
</evidence>
<keyword evidence="8" id="KW-1185">Reference proteome</keyword>
<evidence type="ECO:0000256" key="3">
    <source>
        <dbReference type="ARBA" id="ARBA00022840"/>
    </source>
</evidence>
<dbReference type="PROSITE" id="PS51219">
    <property type="entry name" value="DPCK"/>
    <property type="match status" value="1"/>
</dbReference>
<dbReference type="HAMAP" id="MF_00376">
    <property type="entry name" value="Dephospho_CoA_kinase"/>
    <property type="match status" value="1"/>
</dbReference>
<gene>
    <name evidence="5" type="primary">coaE</name>
    <name evidence="7" type="ORF">C8J29_105182</name>
</gene>
<name>A0ABX5J6Y8_9RHOB</name>
<dbReference type="NCBIfam" id="TIGR00152">
    <property type="entry name" value="dephospho-CoA kinase"/>
    <property type="match status" value="1"/>
</dbReference>
<proteinExistence type="inferred from homology"/>
<protein>
    <recommendedName>
        <fullName evidence="5 6">Dephospho-CoA kinase</fullName>
        <ecNumber evidence="5 6">2.7.1.24</ecNumber>
    </recommendedName>
    <alternativeName>
        <fullName evidence="5">Dephosphocoenzyme A kinase</fullName>
    </alternativeName>
</protein>
<evidence type="ECO:0000256" key="4">
    <source>
        <dbReference type="ARBA" id="ARBA00022993"/>
    </source>
</evidence>
<comment type="function">
    <text evidence="5">Catalyzes the phosphorylation of the 3'-hydroxyl group of dephosphocoenzyme A to form coenzyme A.</text>
</comment>
<dbReference type="PANTHER" id="PTHR10695:SF46">
    <property type="entry name" value="BIFUNCTIONAL COENZYME A SYNTHASE-RELATED"/>
    <property type="match status" value="1"/>
</dbReference>
<keyword evidence="2 5" id="KW-0547">Nucleotide-binding</keyword>
<dbReference type="Gene3D" id="3.40.50.300">
    <property type="entry name" value="P-loop containing nucleotide triphosphate hydrolases"/>
    <property type="match status" value="1"/>
</dbReference>
<dbReference type="EC" id="2.7.1.24" evidence="5 6"/>
<comment type="catalytic activity">
    <reaction evidence="5">
        <text>3'-dephospho-CoA + ATP = ADP + CoA + H(+)</text>
        <dbReference type="Rhea" id="RHEA:18245"/>
        <dbReference type="ChEBI" id="CHEBI:15378"/>
        <dbReference type="ChEBI" id="CHEBI:30616"/>
        <dbReference type="ChEBI" id="CHEBI:57287"/>
        <dbReference type="ChEBI" id="CHEBI:57328"/>
        <dbReference type="ChEBI" id="CHEBI:456216"/>
        <dbReference type="EC" id="2.7.1.24"/>
    </reaction>
</comment>
<dbReference type="CDD" id="cd02022">
    <property type="entry name" value="DPCK"/>
    <property type="match status" value="1"/>
</dbReference>
<keyword evidence="3 5" id="KW-0067">ATP-binding</keyword>
<dbReference type="SUPFAM" id="SSF52540">
    <property type="entry name" value="P-loop containing nucleoside triphosphate hydrolases"/>
    <property type="match status" value="1"/>
</dbReference>
<evidence type="ECO:0000313" key="7">
    <source>
        <dbReference type="EMBL" id="PTM77665.1"/>
    </source>
</evidence>
<dbReference type="InterPro" id="IPR027417">
    <property type="entry name" value="P-loop_NTPase"/>
</dbReference>
<dbReference type="EMBL" id="PZZW01000005">
    <property type="protein sequence ID" value="PTM77665.1"/>
    <property type="molecule type" value="Genomic_DNA"/>
</dbReference>
<comment type="caution">
    <text evidence="7">The sequence shown here is derived from an EMBL/GenBank/DDBJ whole genome shotgun (WGS) entry which is preliminary data.</text>
</comment>
<accession>A0ABX5J6Y8</accession>
<feature type="binding site" evidence="5">
    <location>
        <begin position="13"/>
        <end position="18"/>
    </location>
    <ligand>
        <name>ATP</name>
        <dbReference type="ChEBI" id="CHEBI:30616"/>
    </ligand>
</feature>
<comment type="subcellular location">
    <subcellularLocation>
        <location evidence="5">Cytoplasm</location>
    </subcellularLocation>
</comment>
<reference evidence="7 8" key="1">
    <citation type="submission" date="2018-04" db="EMBL/GenBank/DDBJ databases">
        <title>Genomic Encyclopedia of Type Strains, Phase III (KMG-III): the genomes of soil and plant-associated and newly described type strains.</title>
        <authorList>
            <person name="Whitman W."/>
        </authorList>
    </citation>
    <scope>NUCLEOTIDE SEQUENCE [LARGE SCALE GENOMIC DNA]</scope>
    <source>
        <strain evidence="7 8">JA192</strain>
    </source>
</reference>
<comment type="pathway">
    <text evidence="5">Cofactor biosynthesis; coenzyme A biosynthesis; CoA from (R)-pantothenate: step 5/5.</text>
</comment>
<comment type="similarity">
    <text evidence="1 5">Belongs to the CoaE family.</text>
</comment>
<dbReference type="Pfam" id="PF01121">
    <property type="entry name" value="CoaE"/>
    <property type="match status" value="1"/>
</dbReference>
<evidence type="ECO:0000256" key="2">
    <source>
        <dbReference type="ARBA" id="ARBA00022741"/>
    </source>
</evidence>
<dbReference type="InterPro" id="IPR001977">
    <property type="entry name" value="Depp_CoAkinase"/>
</dbReference>
<dbReference type="GO" id="GO:0016301">
    <property type="term" value="F:kinase activity"/>
    <property type="evidence" value="ECO:0007669"/>
    <property type="project" value="UniProtKB-KW"/>
</dbReference>
<dbReference type="Proteomes" id="UP000240800">
    <property type="component" value="Unassembled WGS sequence"/>
</dbReference>